<accession>A0A7M1XKH0</accession>
<dbReference type="AlphaFoldDB" id="A0A7M1XKH0"/>
<dbReference type="CDD" id="cd03801">
    <property type="entry name" value="GT4_PimA-like"/>
    <property type="match status" value="1"/>
</dbReference>
<gene>
    <name evidence="2" type="ORF">DYE49_02360</name>
</gene>
<dbReference type="InterPro" id="IPR001296">
    <property type="entry name" value="Glyco_trans_1"/>
</dbReference>
<evidence type="ECO:0000259" key="1">
    <source>
        <dbReference type="Pfam" id="PF00534"/>
    </source>
</evidence>
<feature type="domain" description="Glycosyl transferase family 1" evidence="1">
    <location>
        <begin position="229"/>
        <end position="392"/>
    </location>
</feature>
<dbReference type="Proteomes" id="UP000593591">
    <property type="component" value="Chromosome"/>
</dbReference>
<dbReference type="EMBL" id="CP031517">
    <property type="protein sequence ID" value="QOS39358.1"/>
    <property type="molecule type" value="Genomic_DNA"/>
</dbReference>
<protein>
    <submittedName>
        <fullName evidence="2">Glycosyltransferase family 1 protein</fullName>
    </submittedName>
</protein>
<dbReference type="GO" id="GO:0016757">
    <property type="term" value="F:glycosyltransferase activity"/>
    <property type="evidence" value="ECO:0007669"/>
    <property type="project" value="InterPro"/>
</dbReference>
<dbReference type="SUPFAM" id="SSF53756">
    <property type="entry name" value="UDP-Glycosyltransferase/glycogen phosphorylase"/>
    <property type="match status" value="1"/>
</dbReference>
<evidence type="ECO:0000313" key="3">
    <source>
        <dbReference type="Proteomes" id="UP000593591"/>
    </source>
</evidence>
<dbReference type="PANTHER" id="PTHR12526">
    <property type="entry name" value="GLYCOSYLTRANSFERASE"/>
    <property type="match status" value="1"/>
</dbReference>
<organism evidence="2 3">
    <name type="scientific">Treponema rectale</name>
    <dbReference type="NCBI Taxonomy" id="744512"/>
    <lineage>
        <taxon>Bacteria</taxon>
        <taxon>Pseudomonadati</taxon>
        <taxon>Spirochaetota</taxon>
        <taxon>Spirochaetia</taxon>
        <taxon>Spirochaetales</taxon>
        <taxon>Treponemataceae</taxon>
        <taxon>Treponema</taxon>
    </lineage>
</organism>
<name>A0A7M1XKH0_9SPIR</name>
<proteinExistence type="predicted"/>
<dbReference type="Pfam" id="PF00534">
    <property type="entry name" value="Glycos_transf_1"/>
    <property type="match status" value="1"/>
</dbReference>
<sequence>MKKIIVANYRYFVTGGPEVYMFKFMENSSSYGYESIPFSVKYSQNEKTAYSKYFIDNRGSDNVYFSGIKKTPKGIYRTLEGAFFNHQAYKKISKLINDEQPSVLYALQVINTISPSVFKAAKKKGLKVVHRISDFNLICPRSDLLRDENVCELCVKGKLKNGICHRCYHGSKMASTIRVKSMEFHRRKKLYDYVDYFVTPTDFTRNKLIEGGFDERKVVKIPTFIDASKIEPNYTDYEYLLFLGRLVPEKGAKYLIEAMKYLNANLNTKAVFTGKFDDLDDYSKAFIRDNNLQERVEFVGFQRGDSLVRLIQHSMAVICPAIWYENMPNTILEAFAYGKPVVASNIGCFSELIRDGYNGILFESKNSKELAEKIENMIVSKSYVSMGQNGRKTVETEFTPEQHFKKLQELFDRED</sequence>
<dbReference type="Gene3D" id="3.40.50.2000">
    <property type="entry name" value="Glycogen Phosphorylase B"/>
    <property type="match status" value="2"/>
</dbReference>
<dbReference type="PANTHER" id="PTHR12526:SF638">
    <property type="entry name" value="SPORE COAT PROTEIN SA"/>
    <property type="match status" value="1"/>
</dbReference>
<dbReference type="KEGG" id="trc:DYE49_02360"/>
<reference evidence="2 3" key="1">
    <citation type="submission" date="2018-08" db="EMBL/GenBank/DDBJ databases">
        <title>The first complete genome of Treponema rectale (CHPAT), a commensal spirochete of the bovine rectum.</title>
        <authorList>
            <person name="Staton G.J."/>
            <person name="Clegg S.R."/>
            <person name="Carter S.D."/>
            <person name="Radford A.D."/>
            <person name="Darby A."/>
            <person name="Hall N."/>
            <person name="Birtles R.J."/>
            <person name="Evans N.J."/>
        </authorList>
    </citation>
    <scope>NUCLEOTIDE SEQUENCE [LARGE SCALE GENOMIC DNA]</scope>
    <source>
        <strain evidence="2 3">CHPA</strain>
    </source>
</reference>
<keyword evidence="2" id="KW-0808">Transferase</keyword>
<evidence type="ECO:0000313" key="2">
    <source>
        <dbReference type="EMBL" id="QOS39358.1"/>
    </source>
</evidence>